<reference evidence="3" key="1">
    <citation type="submission" date="2021-03" db="EMBL/GenBank/DDBJ databases">
        <title>Description of Psychrosphaera ytuae sp. nov. isolated from deep sea sediment of South China Sea.</title>
        <authorList>
            <person name="Zhang J."/>
            <person name="Xu X.-D."/>
        </authorList>
    </citation>
    <scope>NUCLEOTIDE SEQUENCE</scope>
    <source>
        <strain evidence="3">MTZ26</strain>
    </source>
</reference>
<dbReference type="AlphaFoldDB" id="A0A975DF43"/>
<feature type="domain" description="EAL" evidence="1">
    <location>
        <begin position="1"/>
        <end position="207"/>
    </location>
</feature>
<dbReference type="RefSeq" id="WP_208832534.1">
    <property type="nucleotide sequence ID" value="NZ_CP072110.1"/>
</dbReference>
<dbReference type="Pfam" id="PF00563">
    <property type="entry name" value="EAL"/>
    <property type="match status" value="1"/>
</dbReference>
<dbReference type="Gene3D" id="1.10.3210.10">
    <property type="entry name" value="Hypothetical protein af1432"/>
    <property type="match status" value="1"/>
</dbReference>
<dbReference type="CDD" id="cd01948">
    <property type="entry name" value="EAL"/>
    <property type="match status" value="1"/>
</dbReference>
<dbReference type="InterPro" id="IPR001633">
    <property type="entry name" value="EAL_dom"/>
</dbReference>
<evidence type="ECO:0000313" key="4">
    <source>
        <dbReference type="Proteomes" id="UP000682739"/>
    </source>
</evidence>
<dbReference type="InterPro" id="IPR013976">
    <property type="entry name" value="HDOD"/>
</dbReference>
<dbReference type="SMART" id="SM00052">
    <property type="entry name" value="EAL"/>
    <property type="match status" value="1"/>
</dbReference>
<proteinExistence type="predicted"/>
<feature type="domain" description="HDOD" evidence="2">
    <location>
        <begin position="201"/>
        <end position="387"/>
    </location>
</feature>
<protein>
    <submittedName>
        <fullName evidence="3">EAL domain-containing protein</fullName>
    </submittedName>
</protein>
<accession>A0A975DF43</accession>
<dbReference type="Gene3D" id="3.20.20.450">
    <property type="entry name" value="EAL domain"/>
    <property type="match status" value="1"/>
</dbReference>
<keyword evidence="4" id="KW-1185">Reference proteome</keyword>
<dbReference type="PROSITE" id="PS50883">
    <property type="entry name" value="EAL"/>
    <property type="match status" value="1"/>
</dbReference>
<dbReference type="PANTHER" id="PTHR33525:SF4">
    <property type="entry name" value="CYCLIC DI-GMP PHOSPHODIESTERASE CDGJ"/>
    <property type="match status" value="1"/>
</dbReference>
<organism evidence="3 4">
    <name type="scientific">Psychrosphaera ytuae</name>
    <dbReference type="NCBI Taxonomy" id="2820710"/>
    <lineage>
        <taxon>Bacteria</taxon>
        <taxon>Pseudomonadati</taxon>
        <taxon>Pseudomonadota</taxon>
        <taxon>Gammaproteobacteria</taxon>
        <taxon>Alteromonadales</taxon>
        <taxon>Pseudoalteromonadaceae</taxon>
        <taxon>Psychrosphaera</taxon>
    </lineage>
</organism>
<name>A0A975DF43_9GAMM</name>
<dbReference type="InterPro" id="IPR035919">
    <property type="entry name" value="EAL_sf"/>
</dbReference>
<dbReference type="SUPFAM" id="SSF141868">
    <property type="entry name" value="EAL domain-like"/>
    <property type="match status" value="1"/>
</dbReference>
<dbReference type="PANTHER" id="PTHR33525">
    <property type="match status" value="1"/>
</dbReference>
<gene>
    <name evidence="3" type="ORF">J1N51_03095</name>
</gene>
<evidence type="ECO:0000313" key="3">
    <source>
        <dbReference type="EMBL" id="QTH64480.1"/>
    </source>
</evidence>
<dbReference type="KEGG" id="psym:J1N51_03095"/>
<dbReference type="EMBL" id="CP072110">
    <property type="protein sequence ID" value="QTH64480.1"/>
    <property type="molecule type" value="Genomic_DNA"/>
</dbReference>
<evidence type="ECO:0000259" key="1">
    <source>
        <dbReference type="PROSITE" id="PS50883"/>
    </source>
</evidence>
<dbReference type="Pfam" id="PF08668">
    <property type="entry name" value="HDOD"/>
    <property type="match status" value="1"/>
</dbReference>
<dbReference type="InterPro" id="IPR052340">
    <property type="entry name" value="RNase_Y/CdgJ"/>
</dbReference>
<sequence length="405" mass="45644">MNIQFLAKQPIFDADHEVVAYELLYRDSEKNMFPAGMTDEEASARLFYETALFHGINNVTEQRKAFVNLCDKSVLRKIPNLIPRDNLVIEIVERSVVDDQTVAAIGELHKMGYIFALDDYDFEGKWQRLSPYINYVKFDIPESLGEIPETVRVIKQRFPDVKLVAERVETLEQAEAAIKCGVDYLQGYYFAKPQVMQFKNIDPSKVVALELVNCLSKTLLDFNHVASVLGRDISLTARVIKLANVSLALRNINISSINKAVIYLGEDTMRKFISVVAVTKLADSKPSELVLLGLRRALFIQNLPTLIGQPPSPTGFLVGILSVLDAILDTTMEDVVAKLQLQEKLANSLLHYEGQYGCALQVVKHVERDEWDGVRAVVEKHFPDQDFNIDKVYLDASIEADSLFS</sequence>
<dbReference type="SUPFAM" id="SSF109604">
    <property type="entry name" value="HD-domain/PDEase-like"/>
    <property type="match status" value="1"/>
</dbReference>
<dbReference type="PIRSF" id="PIRSF003180">
    <property type="entry name" value="DiGMPpdiest_YuxH"/>
    <property type="match status" value="1"/>
</dbReference>
<dbReference type="Proteomes" id="UP000682739">
    <property type="component" value="Chromosome"/>
</dbReference>
<dbReference type="InterPro" id="IPR014408">
    <property type="entry name" value="dGMP_Pdiesterase_EAL/HD-GYP"/>
</dbReference>
<evidence type="ECO:0000259" key="2">
    <source>
        <dbReference type="PROSITE" id="PS51833"/>
    </source>
</evidence>
<dbReference type="PROSITE" id="PS51833">
    <property type="entry name" value="HDOD"/>
    <property type="match status" value="1"/>
</dbReference>